<gene>
    <name evidence="2" type="ORF">PCHCB_000500000</name>
</gene>
<keyword evidence="1" id="KW-0812">Transmembrane</keyword>
<name>A0A1D3L754_PLACU</name>
<reference evidence="2 3" key="1">
    <citation type="submission" date="2016-08" db="EMBL/GenBank/DDBJ databases">
        <authorList>
            <consortium name="Pathogen Informatics"/>
        </authorList>
    </citation>
    <scope>NUCLEOTIDE SEQUENCE [LARGE SCALE GENOMIC DNA]</scope>
    <source>
        <strain evidence="2 3">CB</strain>
    </source>
</reference>
<proteinExistence type="predicted"/>
<keyword evidence="1" id="KW-0472">Membrane</keyword>
<dbReference type="Proteomes" id="UP000195489">
    <property type="component" value="Unassembled WGS sequence"/>
</dbReference>
<evidence type="ECO:0000313" key="3">
    <source>
        <dbReference type="Proteomes" id="UP000195489"/>
    </source>
</evidence>
<keyword evidence="1" id="KW-1133">Transmembrane helix</keyword>
<organism evidence="2 3">
    <name type="scientific">Plasmodium chabaudi chabaudi</name>
    <dbReference type="NCBI Taxonomy" id="31271"/>
    <lineage>
        <taxon>Eukaryota</taxon>
        <taxon>Sar</taxon>
        <taxon>Alveolata</taxon>
        <taxon>Apicomplexa</taxon>
        <taxon>Aconoidasida</taxon>
        <taxon>Haemosporida</taxon>
        <taxon>Plasmodiidae</taxon>
        <taxon>Plasmodium</taxon>
        <taxon>Plasmodium (Vinckeia)</taxon>
    </lineage>
</organism>
<accession>A0A1D3L754</accession>
<evidence type="ECO:0000313" key="2">
    <source>
        <dbReference type="EMBL" id="SCL83452.1"/>
    </source>
</evidence>
<sequence>MPTSMPSSSLLSSGGSLIDVRHSENNLGMRTDVSRITNSQTITKMSFDSTEEVSLFNEVFGGFVSKAILITVVFLFLFLGGLAIPFIFLLRRKAKYTIKKFIKL</sequence>
<feature type="transmembrane region" description="Helical" evidence="1">
    <location>
        <begin position="67"/>
        <end position="90"/>
    </location>
</feature>
<dbReference type="EMBL" id="FMIM01000057">
    <property type="protein sequence ID" value="SCL83452.1"/>
    <property type="molecule type" value="Genomic_DNA"/>
</dbReference>
<dbReference type="AlphaFoldDB" id="A0A1D3L754"/>
<protein>
    <submittedName>
        <fullName evidence="2">Uncharacterized protein</fullName>
    </submittedName>
</protein>
<evidence type="ECO:0000256" key="1">
    <source>
        <dbReference type="SAM" id="Phobius"/>
    </source>
</evidence>